<evidence type="ECO:0000313" key="10">
    <source>
        <dbReference type="EMBL" id="EGV18973.1"/>
    </source>
</evidence>
<dbReference type="GO" id="GO:0046872">
    <property type="term" value="F:metal ion binding"/>
    <property type="evidence" value="ECO:0007669"/>
    <property type="project" value="UniProtKB-UniRule"/>
</dbReference>
<dbReference type="CDD" id="cd04056">
    <property type="entry name" value="Peptidases_S53"/>
    <property type="match status" value="1"/>
</dbReference>
<gene>
    <name evidence="10" type="ORF">ThimaDRAFT_1777</name>
</gene>
<feature type="domain" description="Peptidase S53" evidence="9">
    <location>
        <begin position="229"/>
        <end position="633"/>
    </location>
</feature>
<keyword evidence="4 7" id="KW-0720">Serine protease</keyword>
<protein>
    <submittedName>
        <fullName evidence="10">Tripeptidyl-peptidase I</fullName>
        <ecNumber evidence="10">3.4.14.9</ecNumber>
    </submittedName>
</protein>
<evidence type="ECO:0000256" key="6">
    <source>
        <dbReference type="ARBA" id="ARBA00023145"/>
    </source>
</evidence>
<proteinExistence type="predicted"/>
<feature type="binding site" evidence="7">
    <location>
        <position position="583"/>
    </location>
    <ligand>
        <name>Ca(2+)</name>
        <dbReference type="ChEBI" id="CHEBI:29108"/>
    </ligand>
</feature>
<keyword evidence="11" id="KW-1185">Reference proteome</keyword>
<evidence type="ECO:0000256" key="4">
    <source>
        <dbReference type="ARBA" id="ARBA00022825"/>
    </source>
</evidence>
<dbReference type="GO" id="GO:0008240">
    <property type="term" value="F:tripeptidyl-peptidase activity"/>
    <property type="evidence" value="ECO:0007669"/>
    <property type="project" value="TreeGrafter"/>
</dbReference>
<dbReference type="MEROPS" id="S53.004"/>
<dbReference type="InterPro" id="IPR036852">
    <property type="entry name" value="Peptidase_S8/S53_dom_sf"/>
</dbReference>
<dbReference type="STRING" id="768671.ThimaDRAFT_1777"/>
<feature type="signal peptide" evidence="8">
    <location>
        <begin position="1"/>
        <end position="23"/>
    </location>
</feature>
<feature type="binding site" evidence="7">
    <location>
        <position position="613"/>
    </location>
    <ligand>
        <name>Ca(2+)</name>
        <dbReference type="ChEBI" id="CHEBI:29108"/>
    </ligand>
</feature>
<dbReference type="PROSITE" id="PS51695">
    <property type="entry name" value="SEDOLISIN"/>
    <property type="match status" value="1"/>
</dbReference>
<dbReference type="PATRIC" id="fig|768671.3.peg.1889"/>
<dbReference type="eggNOG" id="COG4934">
    <property type="taxonomic scope" value="Bacteria"/>
</dbReference>
<dbReference type="Gene3D" id="3.40.50.200">
    <property type="entry name" value="Peptidase S8/S53 domain"/>
    <property type="match status" value="1"/>
</dbReference>
<dbReference type="SMART" id="SM00944">
    <property type="entry name" value="Pro-kuma_activ"/>
    <property type="match status" value="1"/>
</dbReference>
<dbReference type="AlphaFoldDB" id="F9UA25"/>
<dbReference type="InterPro" id="IPR023828">
    <property type="entry name" value="Peptidase_S8_Ser-AS"/>
</dbReference>
<evidence type="ECO:0000256" key="1">
    <source>
        <dbReference type="ARBA" id="ARBA00022670"/>
    </source>
</evidence>
<evidence type="ECO:0000256" key="5">
    <source>
        <dbReference type="ARBA" id="ARBA00022837"/>
    </source>
</evidence>
<dbReference type="InterPro" id="IPR015366">
    <property type="entry name" value="S53_propep"/>
</dbReference>
<sequence>MQSFISGLAMTIVIMLSARSAFALPNGARMIAEAPLSDELVVQFVLRTPKERQLEQVALDAGDPDSNHYGRYLSMEAVLDSFGPSPDAAQQVIRYLAQQGVDSRLDPTELYVEARLRVEEAERLAGVTLSRYETADGRQHFLAPTSPAQVPEALAPYVEALIGLDQTPLRVAAESASQAVFGAEISPKRSLTPTLIPMPHDSGPYNSALSNAGSPEGCPEGVSGNGRNPYTPNQWLHAYGLDQAHALSFDGRGERLALIEIDGFSQTDLDGFTDCFGLPRQTPRVIPVPGGPPLPGPGQETILDLQVLAAAAPGLDEIQVFQSTNGQGEAATDGASLGRTLLAAIAQTSAQRPSVVSISLGGCEAEGNLAENILSERALLRAAATGISVFVASGDSGVTACRFEQGQILTNAAGAVSAGYPATSPWVTAVGGTNLWFDLDNSVRMEVVWNDWQKLAELSLFGQTVDMISMGAGTGGLSAWFAQPRWQRATAIAGDAFGPFKHARAVPDVALLADSVPGYAYLNDGAWGAIGGTSAAAPLMAGAVAVMNQALRTIDRRRLGFLSPLLYRFGNDEQVRSQVYRDVTYGDNDTTWQVFPWGSQPPSFSAEAKPGYDLATGWGSPRFPQFFMQIRKQRNNLPSEDIGASR</sequence>
<keyword evidence="1 7" id="KW-0645">Protease</keyword>
<evidence type="ECO:0000313" key="11">
    <source>
        <dbReference type="Proteomes" id="UP000005459"/>
    </source>
</evidence>
<dbReference type="InterPro" id="IPR000209">
    <property type="entry name" value="Peptidase_S8/S53_dom"/>
</dbReference>
<dbReference type="PROSITE" id="PS00138">
    <property type="entry name" value="SUBTILASE_SER"/>
    <property type="match status" value="1"/>
</dbReference>
<keyword evidence="8" id="KW-0732">Signal</keyword>
<dbReference type="EMBL" id="AFWV01000005">
    <property type="protein sequence ID" value="EGV18973.1"/>
    <property type="molecule type" value="Genomic_DNA"/>
</dbReference>
<dbReference type="Pfam" id="PF00082">
    <property type="entry name" value="Peptidase_S8"/>
    <property type="match status" value="1"/>
</dbReference>
<dbReference type="PANTHER" id="PTHR14218:SF15">
    <property type="entry name" value="TRIPEPTIDYL-PEPTIDASE 1"/>
    <property type="match status" value="1"/>
</dbReference>
<dbReference type="Proteomes" id="UP000005459">
    <property type="component" value="Unassembled WGS sequence"/>
</dbReference>
<evidence type="ECO:0000256" key="3">
    <source>
        <dbReference type="ARBA" id="ARBA00022801"/>
    </source>
</evidence>
<evidence type="ECO:0000256" key="8">
    <source>
        <dbReference type="SAM" id="SignalP"/>
    </source>
</evidence>
<dbReference type="GO" id="GO:0004252">
    <property type="term" value="F:serine-type endopeptidase activity"/>
    <property type="evidence" value="ECO:0007669"/>
    <property type="project" value="UniProtKB-UniRule"/>
</dbReference>
<dbReference type="PANTHER" id="PTHR14218">
    <property type="entry name" value="PROTEASE S8 TRIPEPTIDYL PEPTIDASE I CLN2"/>
    <property type="match status" value="1"/>
</dbReference>
<reference evidence="10 11" key="1">
    <citation type="submission" date="2011-06" db="EMBL/GenBank/DDBJ databases">
        <title>The draft genome of Thiocapsa marina 5811.</title>
        <authorList>
            <consortium name="US DOE Joint Genome Institute (JGI-PGF)"/>
            <person name="Lucas S."/>
            <person name="Han J."/>
            <person name="Cheng J.-F."/>
            <person name="Goodwin L."/>
            <person name="Pitluck S."/>
            <person name="Peters L."/>
            <person name="Land M.L."/>
            <person name="Hauser L."/>
            <person name="Vogl K."/>
            <person name="Liu Z."/>
            <person name="Imhoff J."/>
            <person name="Thiel V."/>
            <person name="Frigaard N.-U."/>
            <person name="Bryant D."/>
            <person name="Woyke T.J."/>
        </authorList>
    </citation>
    <scope>NUCLEOTIDE SEQUENCE [LARGE SCALE GENOMIC DNA]</scope>
    <source>
        <strain evidence="10 11">5811</strain>
    </source>
</reference>
<comment type="cofactor">
    <cofactor evidence="7">
        <name>Ca(2+)</name>
        <dbReference type="ChEBI" id="CHEBI:29108"/>
    </cofactor>
    <text evidence="7">Binds 1 Ca(2+) ion per subunit.</text>
</comment>
<dbReference type="InterPro" id="IPR030400">
    <property type="entry name" value="Sedolisin_dom"/>
</dbReference>
<name>F9UA25_9GAMM</name>
<dbReference type="CDD" id="cd11377">
    <property type="entry name" value="Pro-peptidase_S53"/>
    <property type="match status" value="1"/>
</dbReference>
<dbReference type="SUPFAM" id="SSF52743">
    <property type="entry name" value="Subtilisin-like"/>
    <property type="match status" value="1"/>
</dbReference>
<keyword evidence="6" id="KW-0865">Zymogen</keyword>
<feature type="active site" description="Charge relay system" evidence="7">
    <location>
        <position position="534"/>
    </location>
</feature>
<feature type="active site" description="Charge relay system" evidence="7">
    <location>
        <position position="300"/>
    </location>
</feature>
<dbReference type="GO" id="GO:0006508">
    <property type="term" value="P:proteolysis"/>
    <property type="evidence" value="ECO:0007669"/>
    <property type="project" value="UniProtKB-KW"/>
</dbReference>
<keyword evidence="2 7" id="KW-0479">Metal-binding</keyword>
<keyword evidence="3 7" id="KW-0378">Hydrolase</keyword>
<evidence type="ECO:0000256" key="2">
    <source>
        <dbReference type="ARBA" id="ARBA00022723"/>
    </source>
</evidence>
<dbReference type="SUPFAM" id="SSF54897">
    <property type="entry name" value="Protease propeptides/inhibitors"/>
    <property type="match status" value="1"/>
</dbReference>
<dbReference type="EC" id="3.4.14.9" evidence="10"/>
<feature type="chain" id="PRO_5003394114" evidence="8">
    <location>
        <begin position="24"/>
        <end position="646"/>
    </location>
</feature>
<keyword evidence="5 7" id="KW-0106">Calcium</keyword>
<evidence type="ECO:0000259" key="9">
    <source>
        <dbReference type="PROSITE" id="PS51695"/>
    </source>
</evidence>
<dbReference type="Pfam" id="PF09286">
    <property type="entry name" value="Pro-kuma_activ"/>
    <property type="match status" value="1"/>
</dbReference>
<feature type="active site" description="Charge relay system" evidence="7">
    <location>
        <position position="304"/>
    </location>
</feature>
<evidence type="ECO:0000256" key="7">
    <source>
        <dbReference type="PROSITE-ProRule" id="PRU01032"/>
    </source>
</evidence>
<feature type="binding site" evidence="7">
    <location>
        <position position="611"/>
    </location>
    <ligand>
        <name>Ca(2+)</name>
        <dbReference type="ChEBI" id="CHEBI:29108"/>
    </ligand>
</feature>
<dbReference type="InterPro" id="IPR050819">
    <property type="entry name" value="Tripeptidyl-peptidase_I"/>
</dbReference>
<feature type="binding site" evidence="7">
    <location>
        <position position="582"/>
    </location>
    <ligand>
        <name>Ca(2+)</name>
        <dbReference type="ChEBI" id="CHEBI:29108"/>
    </ligand>
</feature>
<accession>F9UA25</accession>
<organism evidence="10 11">
    <name type="scientific">Thiocapsa marina 5811</name>
    <dbReference type="NCBI Taxonomy" id="768671"/>
    <lineage>
        <taxon>Bacteria</taxon>
        <taxon>Pseudomonadati</taxon>
        <taxon>Pseudomonadota</taxon>
        <taxon>Gammaproteobacteria</taxon>
        <taxon>Chromatiales</taxon>
        <taxon>Chromatiaceae</taxon>
        <taxon>Thiocapsa</taxon>
    </lineage>
</organism>